<feature type="region of interest" description="Disordered" evidence="3">
    <location>
        <begin position="223"/>
        <end position="247"/>
    </location>
</feature>
<evidence type="ECO:0000313" key="5">
    <source>
        <dbReference type="EMBL" id="KAF7495485.1"/>
    </source>
</evidence>
<reference evidence="5" key="2">
    <citation type="submission" date="2020-01" db="EMBL/GenBank/DDBJ databases">
        <authorList>
            <person name="Korhonen P.K.K."/>
            <person name="Guangxu M.G."/>
            <person name="Wang T.W."/>
            <person name="Stroehlein A.J.S."/>
            <person name="Young N.D."/>
            <person name="Ang C.-S.A."/>
            <person name="Fernando D.W.F."/>
            <person name="Lu H.L."/>
            <person name="Taylor S.T."/>
            <person name="Ehtesham M.E.M."/>
            <person name="Najaraj S.H.N."/>
            <person name="Harsha G.H.G."/>
            <person name="Madugundu A.M."/>
            <person name="Renuse S.R."/>
            <person name="Holt D.H."/>
            <person name="Pandey A.P."/>
            <person name="Papenfuss A.P."/>
            <person name="Gasser R.B.G."/>
            <person name="Fischer K.F."/>
        </authorList>
    </citation>
    <scope>NUCLEOTIDE SEQUENCE</scope>
    <source>
        <strain evidence="5">SSS_KF_BRIS2020</strain>
    </source>
</reference>
<keyword evidence="4" id="KW-0732">Signal</keyword>
<dbReference type="EnsemblMetazoa" id="SSS_2626s_mrna">
    <property type="protein sequence ID" value="KAF7495485.1"/>
    <property type="gene ID" value="SSS_2626"/>
</dbReference>
<dbReference type="OrthoDB" id="6430831at2759"/>
<reference evidence="6" key="3">
    <citation type="submission" date="2022-06" db="UniProtKB">
        <authorList>
            <consortium name="EnsemblMetazoa"/>
        </authorList>
    </citation>
    <scope>IDENTIFICATION</scope>
</reference>
<feature type="compositionally biased region" description="Polar residues" evidence="3">
    <location>
        <begin position="223"/>
        <end position="232"/>
    </location>
</feature>
<reference evidence="7" key="1">
    <citation type="journal article" date="2020" name="PLoS Negl. Trop. Dis.">
        <title>High-quality nuclear genome for Sarcoptes scabiei-A critical resource for a neglected parasite.</title>
        <authorList>
            <person name="Korhonen P.K."/>
            <person name="Gasser R.B."/>
            <person name="Ma G."/>
            <person name="Wang T."/>
            <person name="Stroehlein A.J."/>
            <person name="Young N.D."/>
            <person name="Ang C.S."/>
            <person name="Fernando D.D."/>
            <person name="Lu H.C."/>
            <person name="Taylor S."/>
            <person name="Reynolds S.L."/>
            <person name="Mofiz E."/>
            <person name="Najaraj S.H."/>
            <person name="Gowda H."/>
            <person name="Madugundu A."/>
            <person name="Renuse S."/>
            <person name="Holt D."/>
            <person name="Pandey A."/>
            <person name="Papenfuss A.T."/>
            <person name="Fischer K."/>
        </authorList>
    </citation>
    <scope>NUCLEOTIDE SEQUENCE [LARGE SCALE GENOMIC DNA]</scope>
</reference>
<dbReference type="GO" id="GO:0031012">
    <property type="term" value="C:extracellular matrix"/>
    <property type="evidence" value="ECO:0007669"/>
    <property type="project" value="TreeGrafter"/>
</dbReference>
<accession>A0A834RGI0</accession>
<proteinExistence type="predicted"/>
<evidence type="ECO:0000313" key="7">
    <source>
        <dbReference type="Proteomes" id="UP000070412"/>
    </source>
</evidence>
<dbReference type="InterPro" id="IPR000618">
    <property type="entry name" value="Insect_cuticle"/>
</dbReference>
<dbReference type="Proteomes" id="UP000070412">
    <property type="component" value="Unassembled WGS sequence"/>
</dbReference>
<keyword evidence="1 2" id="KW-0193">Cuticle</keyword>
<gene>
    <name evidence="5" type="ORF">SSS_2626</name>
</gene>
<keyword evidence="7" id="KW-1185">Reference proteome</keyword>
<dbReference type="PANTHER" id="PTHR12236">
    <property type="entry name" value="STRUCTURAL CONTITUENT OF CUTICLE"/>
    <property type="match status" value="1"/>
</dbReference>
<feature type="chain" id="PRO_5038259379" evidence="4">
    <location>
        <begin position="18"/>
        <end position="247"/>
    </location>
</feature>
<dbReference type="Pfam" id="PF00379">
    <property type="entry name" value="Chitin_bind_4"/>
    <property type="match status" value="1"/>
</dbReference>
<name>A0A834RGI0_SARSC</name>
<dbReference type="GO" id="GO:0042302">
    <property type="term" value="F:structural constituent of cuticle"/>
    <property type="evidence" value="ECO:0007669"/>
    <property type="project" value="UniProtKB-UniRule"/>
</dbReference>
<evidence type="ECO:0000256" key="1">
    <source>
        <dbReference type="ARBA" id="ARBA00022460"/>
    </source>
</evidence>
<sequence>MFSKLLVVLACASLAYGQTFFQGGTRAIQLIPGGFVSGFQQPAFSTFTTAAAPQFFIGGSVPQANLQLIRQPAQQVQFIQAAQPQSLSVVAAAPQPQSLSVVAAAPQPQSLSVVAAAPQPQSLSVVAAAPQPQQVVVAAAAPKPAAIRLTAPTVEADFEEPGTPVAPYNFAFDETDEFGMNLKRQEASENGIVTGSYSFTTPEGYTRVVNYVSDEKGFRAQVQTNEPGTASSAPADAEYISSAPAQK</sequence>
<dbReference type="AlphaFoldDB" id="A0A834RGI0"/>
<dbReference type="InterPro" id="IPR051217">
    <property type="entry name" value="Insect_Cuticle_Struc_Prot"/>
</dbReference>
<evidence type="ECO:0000256" key="2">
    <source>
        <dbReference type="PROSITE-ProRule" id="PRU00497"/>
    </source>
</evidence>
<evidence type="ECO:0000256" key="4">
    <source>
        <dbReference type="SAM" id="SignalP"/>
    </source>
</evidence>
<dbReference type="PROSITE" id="PS51155">
    <property type="entry name" value="CHIT_BIND_RR_2"/>
    <property type="match status" value="1"/>
</dbReference>
<dbReference type="PANTHER" id="PTHR12236:SF79">
    <property type="entry name" value="CUTICULAR PROTEIN 50CB-RELATED"/>
    <property type="match status" value="1"/>
</dbReference>
<feature type="signal peptide" evidence="4">
    <location>
        <begin position="1"/>
        <end position="17"/>
    </location>
</feature>
<organism evidence="5">
    <name type="scientific">Sarcoptes scabiei</name>
    <name type="common">Itch mite</name>
    <name type="synonym">Acarus scabiei</name>
    <dbReference type="NCBI Taxonomy" id="52283"/>
    <lineage>
        <taxon>Eukaryota</taxon>
        <taxon>Metazoa</taxon>
        <taxon>Ecdysozoa</taxon>
        <taxon>Arthropoda</taxon>
        <taxon>Chelicerata</taxon>
        <taxon>Arachnida</taxon>
        <taxon>Acari</taxon>
        <taxon>Acariformes</taxon>
        <taxon>Sarcoptiformes</taxon>
        <taxon>Astigmata</taxon>
        <taxon>Psoroptidia</taxon>
        <taxon>Sarcoptoidea</taxon>
        <taxon>Sarcoptidae</taxon>
        <taxon>Sarcoptinae</taxon>
        <taxon>Sarcoptes</taxon>
    </lineage>
</organism>
<evidence type="ECO:0000313" key="6">
    <source>
        <dbReference type="EnsemblMetazoa" id="KAF7495485.1"/>
    </source>
</evidence>
<evidence type="ECO:0000256" key="3">
    <source>
        <dbReference type="SAM" id="MobiDB-lite"/>
    </source>
</evidence>
<dbReference type="GO" id="GO:0005615">
    <property type="term" value="C:extracellular space"/>
    <property type="evidence" value="ECO:0007669"/>
    <property type="project" value="TreeGrafter"/>
</dbReference>
<protein>
    <submittedName>
        <fullName evidence="5">Cuticle protein 16.8</fullName>
    </submittedName>
</protein>
<dbReference type="EMBL" id="WVUK01000048">
    <property type="protein sequence ID" value="KAF7495485.1"/>
    <property type="molecule type" value="Genomic_DNA"/>
</dbReference>
<dbReference type="PRINTS" id="PR00947">
    <property type="entry name" value="CUTICLE"/>
</dbReference>